<proteinExistence type="predicted"/>
<protein>
    <submittedName>
        <fullName evidence="1">Uncharacterized protein</fullName>
    </submittedName>
</protein>
<keyword evidence="2" id="KW-1185">Reference proteome</keyword>
<evidence type="ECO:0000313" key="2">
    <source>
        <dbReference type="Proteomes" id="UP001500443"/>
    </source>
</evidence>
<dbReference type="Proteomes" id="UP001500443">
    <property type="component" value="Unassembled WGS sequence"/>
</dbReference>
<evidence type="ECO:0000313" key="1">
    <source>
        <dbReference type="EMBL" id="GAA2107722.1"/>
    </source>
</evidence>
<dbReference type="RefSeq" id="WP_344287014.1">
    <property type="nucleotide sequence ID" value="NZ_BAAAPF010000003.1"/>
</dbReference>
<sequence>MTTTARSLTEHAAAAAAATVPDETVHAALRLQAEEDFLGHARGNAACTLGDAAGLLDWRYVPAEALPGGEVEEATALVDGGPHKLRYRYDHDREVQSFALVRECTACRHQRVDEVRDLAHLGTLLAEETRP</sequence>
<reference evidence="1 2" key="1">
    <citation type="journal article" date="2019" name="Int. J. Syst. Evol. Microbiol.">
        <title>The Global Catalogue of Microorganisms (GCM) 10K type strain sequencing project: providing services to taxonomists for standard genome sequencing and annotation.</title>
        <authorList>
            <consortium name="The Broad Institute Genomics Platform"/>
            <consortium name="The Broad Institute Genome Sequencing Center for Infectious Disease"/>
            <person name="Wu L."/>
            <person name="Ma J."/>
        </authorList>
    </citation>
    <scope>NUCLEOTIDE SEQUENCE [LARGE SCALE GENOMIC DNA]</scope>
    <source>
        <strain evidence="1 2">JCM 15481</strain>
    </source>
</reference>
<dbReference type="EMBL" id="BAAAPF010000003">
    <property type="protein sequence ID" value="GAA2107722.1"/>
    <property type="molecule type" value="Genomic_DNA"/>
</dbReference>
<gene>
    <name evidence="1" type="ORF">GCM10009802_03020</name>
</gene>
<organism evidence="1 2">
    <name type="scientific">Streptomyces synnematoformans</name>
    <dbReference type="NCBI Taxonomy" id="415721"/>
    <lineage>
        <taxon>Bacteria</taxon>
        <taxon>Bacillati</taxon>
        <taxon>Actinomycetota</taxon>
        <taxon>Actinomycetes</taxon>
        <taxon>Kitasatosporales</taxon>
        <taxon>Streptomycetaceae</taxon>
        <taxon>Streptomyces</taxon>
    </lineage>
</organism>
<accession>A0ABN2XBI1</accession>
<name>A0ABN2XBI1_9ACTN</name>
<comment type="caution">
    <text evidence="1">The sequence shown here is derived from an EMBL/GenBank/DDBJ whole genome shotgun (WGS) entry which is preliminary data.</text>
</comment>